<dbReference type="Gene3D" id="3.40.50.2000">
    <property type="entry name" value="Glycogen Phosphorylase B"/>
    <property type="match status" value="2"/>
</dbReference>
<evidence type="ECO:0000313" key="4">
    <source>
        <dbReference type="Proteomes" id="UP000178690"/>
    </source>
</evidence>
<protein>
    <recommendedName>
        <fullName evidence="5">Glycosyl transferase family 1 domain-containing protein</fullName>
    </recommendedName>
</protein>
<dbReference type="InterPro" id="IPR001296">
    <property type="entry name" value="Glyco_trans_1"/>
</dbReference>
<dbReference type="Proteomes" id="UP000178690">
    <property type="component" value="Unassembled WGS sequence"/>
</dbReference>
<dbReference type="Pfam" id="PF00534">
    <property type="entry name" value="Glycos_transf_1"/>
    <property type="match status" value="1"/>
</dbReference>
<feature type="domain" description="Glycosyl transferase family 1" evidence="1">
    <location>
        <begin position="192"/>
        <end position="340"/>
    </location>
</feature>
<evidence type="ECO:0000259" key="1">
    <source>
        <dbReference type="Pfam" id="PF00534"/>
    </source>
</evidence>
<evidence type="ECO:0000313" key="3">
    <source>
        <dbReference type="EMBL" id="OHA49787.1"/>
    </source>
</evidence>
<dbReference type="PANTHER" id="PTHR12526:SF595">
    <property type="entry name" value="BLL5217 PROTEIN"/>
    <property type="match status" value="1"/>
</dbReference>
<sequence length="375" mass="42339">MKKLRVAEIVTAAFTAPPPAEVIYAPIFVAIDIARGLSDRGHDVTFFAPEGSHIPRVRIESGGILPFHASYPEDPEIYRAPDVRLAEREKIIGLWEQRLIAELYRRARVGEFDIIHAHAPDRTLPFASLVPTPTAYTLHTPVMSWHEPSFAPFINEYQHFVSISDAQRRPAQKLPWRATIYNGLDLKKFPFSAKGGEEFLFSGRLIPQKGVREAIDAVRLLGARLTIVGAHGAPKTARAPKTRRPNYWESEIAPQLAQGDITYAGLVSYDEIHRFYQTAKATLVPIRWEEPFGLTMIESMACGTPVIAFRRGSVPEIVVDGVTGFIVDTIEEMAEAMKKIDRIDRRACREHVERNFTVESMVDGYEKLFFELTQR</sequence>
<dbReference type="GO" id="GO:0016757">
    <property type="term" value="F:glycosyltransferase activity"/>
    <property type="evidence" value="ECO:0007669"/>
    <property type="project" value="InterPro"/>
</dbReference>
<dbReference type="SUPFAM" id="SSF53756">
    <property type="entry name" value="UDP-Glycosyltransferase/glycogen phosphorylase"/>
    <property type="match status" value="1"/>
</dbReference>
<dbReference type="PANTHER" id="PTHR12526">
    <property type="entry name" value="GLYCOSYLTRANSFERASE"/>
    <property type="match status" value="1"/>
</dbReference>
<evidence type="ECO:0000259" key="2">
    <source>
        <dbReference type="Pfam" id="PF13439"/>
    </source>
</evidence>
<dbReference type="STRING" id="1802363.A2682_03075"/>
<proteinExistence type="predicted"/>
<dbReference type="InterPro" id="IPR028098">
    <property type="entry name" value="Glyco_trans_4-like_N"/>
</dbReference>
<comment type="caution">
    <text evidence="3">The sequence shown here is derived from an EMBL/GenBank/DDBJ whole genome shotgun (WGS) entry which is preliminary data.</text>
</comment>
<feature type="domain" description="Glycosyltransferase subfamily 4-like N-terminal" evidence="2">
    <location>
        <begin position="29"/>
        <end position="187"/>
    </location>
</feature>
<name>A0A1G2PN88_TERXR</name>
<accession>A0A1G2PN88</accession>
<dbReference type="CDD" id="cd03802">
    <property type="entry name" value="GT4_AviGT4-like"/>
    <property type="match status" value="1"/>
</dbReference>
<organism evidence="3 4">
    <name type="scientific">Terrybacteria sp. (strain RIFCSPHIGHO2_01_FULL_58_15)</name>
    <dbReference type="NCBI Taxonomy" id="1802363"/>
    <lineage>
        <taxon>Bacteria</taxon>
        <taxon>Candidatus Terryibacteriota</taxon>
    </lineage>
</organism>
<dbReference type="Pfam" id="PF13439">
    <property type="entry name" value="Glyco_transf_4"/>
    <property type="match status" value="1"/>
</dbReference>
<reference evidence="3 4" key="1">
    <citation type="journal article" date="2016" name="Nat. Commun.">
        <title>Thousands of microbial genomes shed light on interconnected biogeochemical processes in an aquifer system.</title>
        <authorList>
            <person name="Anantharaman K."/>
            <person name="Brown C.T."/>
            <person name="Hug L.A."/>
            <person name="Sharon I."/>
            <person name="Castelle C.J."/>
            <person name="Probst A.J."/>
            <person name="Thomas B.C."/>
            <person name="Singh A."/>
            <person name="Wilkins M.J."/>
            <person name="Karaoz U."/>
            <person name="Brodie E.L."/>
            <person name="Williams K.H."/>
            <person name="Hubbard S.S."/>
            <person name="Banfield J.F."/>
        </authorList>
    </citation>
    <scope>NUCLEOTIDE SEQUENCE [LARGE SCALE GENOMIC DNA]</scope>
    <source>
        <strain evidence="4">RIFCSPHIGHO2_01_FULL_58_15</strain>
    </source>
</reference>
<evidence type="ECO:0008006" key="5">
    <source>
        <dbReference type="Google" id="ProtNLM"/>
    </source>
</evidence>
<dbReference type="EMBL" id="MHST01000004">
    <property type="protein sequence ID" value="OHA49787.1"/>
    <property type="molecule type" value="Genomic_DNA"/>
</dbReference>
<dbReference type="AlphaFoldDB" id="A0A1G2PN88"/>
<gene>
    <name evidence="3" type="ORF">A2682_03075</name>
</gene>